<evidence type="ECO:0008006" key="4">
    <source>
        <dbReference type="Google" id="ProtNLM"/>
    </source>
</evidence>
<organism evidence="2 3">
    <name type="scientific">Schizopora paradoxa</name>
    <dbReference type="NCBI Taxonomy" id="27342"/>
    <lineage>
        <taxon>Eukaryota</taxon>
        <taxon>Fungi</taxon>
        <taxon>Dikarya</taxon>
        <taxon>Basidiomycota</taxon>
        <taxon>Agaricomycotina</taxon>
        <taxon>Agaricomycetes</taxon>
        <taxon>Hymenochaetales</taxon>
        <taxon>Schizoporaceae</taxon>
        <taxon>Schizopora</taxon>
    </lineage>
</organism>
<dbReference type="EMBL" id="KQ086295">
    <property type="protein sequence ID" value="KLO05536.1"/>
    <property type="molecule type" value="Genomic_DNA"/>
</dbReference>
<accession>A0A0H2RL43</accession>
<reference evidence="2 3" key="1">
    <citation type="submission" date="2015-04" db="EMBL/GenBank/DDBJ databases">
        <title>Complete genome sequence of Schizopora paradoxa KUC8140, a cosmopolitan wood degrader in East Asia.</title>
        <authorList>
            <consortium name="DOE Joint Genome Institute"/>
            <person name="Min B."/>
            <person name="Park H."/>
            <person name="Jang Y."/>
            <person name="Kim J.-J."/>
            <person name="Kim K.H."/>
            <person name="Pangilinan J."/>
            <person name="Lipzen A."/>
            <person name="Riley R."/>
            <person name="Grigoriev I.V."/>
            <person name="Spatafora J.W."/>
            <person name="Choi I.-G."/>
        </authorList>
    </citation>
    <scope>NUCLEOTIDE SEQUENCE [LARGE SCALE GENOMIC DNA]</scope>
    <source>
        <strain evidence="2 3">KUC8140</strain>
    </source>
</reference>
<name>A0A0H2RL43_9AGAM</name>
<evidence type="ECO:0000313" key="3">
    <source>
        <dbReference type="Proteomes" id="UP000053477"/>
    </source>
</evidence>
<keyword evidence="3" id="KW-1185">Reference proteome</keyword>
<dbReference type="AlphaFoldDB" id="A0A0H2RL43"/>
<dbReference type="InParanoid" id="A0A0H2RL43"/>
<feature type="signal peptide" evidence="1">
    <location>
        <begin position="1"/>
        <end position="22"/>
    </location>
</feature>
<protein>
    <recommendedName>
        <fullName evidence="4">Fungal calcium binding protein domain-containing protein</fullName>
    </recommendedName>
</protein>
<gene>
    <name evidence="2" type="ORF">SCHPADRAFT_910968</name>
</gene>
<feature type="chain" id="PRO_5005201829" description="Fungal calcium binding protein domain-containing protein" evidence="1">
    <location>
        <begin position="23"/>
        <end position="128"/>
    </location>
</feature>
<evidence type="ECO:0000313" key="2">
    <source>
        <dbReference type="EMBL" id="KLO05536.1"/>
    </source>
</evidence>
<proteinExistence type="predicted"/>
<evidence type="ECO:0000256" key="1">
    <source>
        <dbReference type="SAM" id="SignalP"/>
    </source>
</evidence>
<dbReference type="Proteomes" id="UP000053477">
    <property type="component" value="Unassembled WGS sequence"/>
</dbReference>
<sequence length="128" mass="13036">MNPLSFLPFALLALLKLSKAGALSPRQDSDECNLATISLCIVNLGELPMSITACTDIAEDVTSVVESGIDALTDPSNSTSTGSLGSNIAKLATQGADCIVEASMEVSDLNEHCVTCAKALLSSGGDSS</sequence>
<keyword evidence="1" id="KW-0732">Signal</keyword>